<accession>A0AAD5DI10</accession>
<protein>
    <submittedName>
        <fullName evidence="1">Uncharacterized protein</fullName>
    </submittedName>
</protein>
<organism evidence="1 2">
    <name type="scientific">Ambrosia artemisiifolia</name>
    <name type="common">Common ragweed</name>
    <dbReference type="NCBI Taxonomy" id="4212"/>
    <lineage>
        <taxon>Eukaryota</taxon>
        <taxon>Viridiplantae</taxon>
        <taxon>Streptophyta</taxon>
        <taxon>Embryophyta</taxon>
        <taxon>Tracheophyta</taxon>
        <taxon>Spermatophyta</taxon>
        <taxon>Magnoliopsida</taxon>
        <taxon>eudicotyledons</taxon>
        <taxon>Gunneridae</taxon>
        <taxon>Pentapetalae</taxon>
        <taxon>asterids</taxon>
        <taxon>campanulids</taxon>
        <taxon>Asterales</taxon>
        <taxon>Asteraceae</taxon>
        <taxon>Asteroideae</taxon>
        <taxon>Heliantheae alliance</taxon>
        <taxon>Heliantheae</taxon>
        <taxon>Ambrosia</taxon>
    </lineage>
</organism>
<sequence length="58" mass="6594">NFVVATTLEISRQLQLTSSDHDQQAKPLCCIMFNTKSPQERINWGRVGQNGSYEVPWA</sequence>
<feature type="non-terminal residue" evidence="1">
    <location>
        <position position="1"/>
    </location>
</feature>
<gene>
    <name evidence="1" type="ORF">M8C21_003136</name>
</gene>
<keyword evidence="2" id="KW-1185">Reference proteome</keyword>
<proteinExistence type="predicted"/>
<comment type="caution">
    <text evidence="1">The sequence shown here is derived from an EMBL/GenBank/DDBJ whole genome shotgun (WGS) entry which is preliminary data.</text>
</comment>
<evidence type="ECO:0000313" key="2">
    <source>
        <dbReference type="Proteomes" id="UP001206925"/>
    </source>
</evidence>
<name>A0AAD5DI10_AMBAR</name>
<reference evidence="1" key="1">
    <citation type="submission" date="2022-06" db="EMBL/GenBank/DDBJ databases">
        <title>Uncovering the hologenomic basis of an extraordinary plant invasion.</title>
        <authorList>
            <person name="Bieker V.C."/>
            <person name="Martin M.D."/>
            <person name="Gilbert T."/>
            <person name="Hodgins K."/>
            <person name="Battlay P."/>
            <person name="Petersen B."/>
            <person name="Wilson J."/>
        </authorList>
    </citation>
    <scope>NUCLEOTIDE SEQUENCE</scope>
    <source>
        <strain evidence="1">AA19_3_7</strain>
        <tissue evidence="1">Leaf</tissue>
    </source>
</reference>
<evidence type="ECO:0000313" key="1">
    <source>
        <dbReference type="EMBL" id="KAI7757955.1"/>
    </source>
</evidence>
<dbReference type="AlphaFoldDB" id="A0AAD5DI10"/>
<dbReference type="Proteomes" id="UP001206925">
    <property type="component" value="Unassembled WGS sequence"/>
</dbReference>
<dbReference type="EMBL" id="JAMZMK010000037">
    <property type="protein sequence ID" value="KAI7757955.1"/>
    <property type="molecule type" value="Genomic_DNA"/>
</dbReference>